<comment type="similarity">
    <text evidence="3 8">Belongs to the prokaryotic/mitochondrial release factor family.</text>
</comment>
<evidence type="ECO:0000256" key="8">
    <source>
        <dbReference type="HAMAP-Rule" id="MF_00093"/>
    </source>
</evidence>
<evidence type="ECO:0000256" key="6">
    <source>
        <dbReference type="ARBA" id="ARBA00022917"/>
    </source>
</evidence>
<dbReference type="NCBIfam" id="NF001859">
    <property type="entry name" value="PRK00591.1"/>
    <property type="match status" value="1"/>
</dbReference>
<keyword evidence="9" id="KW-0175">Coiled coil</keyword>
<dbReference type="InterPro" id="IPR045853">
    <property type="entry name" value="Pep_chain_release_fac_I_sf"/>
</dbReference>
<gene>
    <name evidence="8 12" type="primary">prfA</name>
    <name evidence="12" type="ORF">KGMB03357_20890</name>
</gene>
<reference evidence="12 13" key="1">
    <citation type="submission" date="2018-10" db="EMBL/GenBank/DDBJ databases">
        <title>Draft Genome Sequence of Anaerotignum sp. KCTC 15736.</title>
        <authorList>
            <person name="Choi S.H."/>
            <person name="Kim J.S."/>
            <person name="Kang S.W."/>
            <person name="Lee J.S."/>
            <person name="Park S.H."/>
        </authorList>
    </citation>
    <scope>NUCLEOTIDE SEQUENCE [LARGE SCALE GENOMIC DNA]</scope>
    <source>
        <strain evidence="12 13">KCTC 15736</strain>
    </source>
</reference>
<evidence type="ECO:0000256" key="9">
    <source>
        <dbReference type="SAM" id="Coils"/>
    </source>
</evidence>
<evidence type="ECO:0000256" key="5">
    <source>
        <dbReference type="ARBA" id="ARBA00022490"/>
    </source>
</evidence>
<evidence type="ECO:0000256" key="2">
    <source>
        <dbReference type="ARBA" id="ARBA00004496"/>
    </source>
</evidence>
<organism evidence="12 13">
    <name type="scientific">Anaerotignum faecicola</name>
    <dbReference type="NCBI Taxonomy" id="2358141"/>
    <lineage>
        <taxon>Bacteria</taxon>
        <taxon>Bacillati</taxon>
        <taxon>Bacillota</taxon>
        <taxon>Clostridia</taxon>
        <taxon>Lachnospirales</taxon>
        <taxon>Anaerotignaceae</taxon>
        <taxon>Anaerotignum</taxon>
    </lineage>
</organism>
<feature type="coiled-coil region" evidence="9">
    <location>
        <begin position="48"/>
        <end position="98"/>
    </location>
</feature>
<accession>A0A401LFY5</accession>
<evidence type="ECO:0000256" key="3">
    <source>
        <dbReference type="ARBA" id="ARBA00010835"/>
    </source>
</evidence>
<dbReference type="InterPro" id="IPR005139">
    <property type="entry name" value="PCRF"/>
</dbReference>
<dbReference type="InterPro" id="IPR004373">
    <property type="entry name" value="RF-1"/>
</dbReference>
<dbReference type="SMART" id="SM00937">
    <property type="entry name" value="PCRF"/>
    <property type="match status" value="1"/>
</dbReference>
<comment type="subcellular location">
    <subcellularLocation>
        <location evidence="2 8">Cytoplasm</location>
    </subcellularLocation>
</comment>
<feature type="modified residue" description="N5-methylglutamine" evidence="8">
    <location>
        <position position="233"/>
    </location>
</feature>
<keyword evidence="4 8" id="KW-0488">Methylation</keyword>
<comment type="PTM">
    <text evidence="8">Methylated by PrmC. Methylation increases the termination efficiency of RF1.</text>
</comment>
<comment type="caution">
    <text evidence="12">The sequence shown here is derived from an EMBL/GenBank/DDBJ whole genome shotgun (WGS) entry which is preliminary data.</text>
</comment>
<dbReference type="Gene3D" id="6.10.140.1950">
    <property type="match status" value="1"/>
</dbReference>
<proteinExistence type="inferred from homology"/>
<dbReference type="PROSITE" id="PS00745">
    <property type="entry name" value="RF_PROK_I"/>
    <property type="match status" value="1"/>
</dbReference>
<dbReference type="SUPFAM" id="SSF75620">
    <property type="entry name" value="Release factor"/>
    <property type="match status" value="1"/>
</dbReference>
<evidence type="ECO:0000256" key="4">
    <source>
        <dbReference type="ARBA" id="ARBA00022481"/>
    </source>
</evidence>
<dbReference type="NCBIfam" id="TIGR00019">
    <property type="entry name" value="prfA"/>
    <property type="match status" value="1"/>
</dbReference>
<dbReference type="EMBL" id="BHVZ01000014">
    <property type="protein sequence ID" value="GCB30428.1"/>
    <property type="molecule type" value="Genomic_DNA"/>
</dbReference>
<dbReference type="HAMAP" id="MF_00093">
    <property type="entry name" value="Rel_fac_1"/>
    <property type="match status" value="1"/>
</dbReference>
<evidence type="ECO:0000313" key="12">
    <source>
        <dbReference type="EMBL" id="GCB30428.1"/>
    </source>
</evidence>
<dbReference type="Gene3D" id="3.30.160.20">
    <property type="match status" value="1"/>
</dbReference>
<dbReference type="Gene3D" id="3.30.70.1660">
    <property type="match status" value="2"/>
</dbReference>
<evidence type="ECO:0000313" key="13">
    <source>
        <dbReference type="Proteomes" id="UP000287361"/>
    </source>
</evidence>
<dbReference type="Pfam" id="PF00472">
    <property type="entry name" value="RF-1"/>
    <property type="match status" value="1"/>
</dbReference>
<dbReference type="OrthoDB" id="9806673at2"/>
<dbReference type="InterPro" id="IPR050057">
    <property type="entry name" value="Prokaryotic/Mito_RF"/>
</dbReference>
<dbReference type="FunFam" id="3.30.160.20:FF:000004">
    <property type="entry name" value="Peptide chain release factor 1"/>
    <property type="match status" value="1"/>
</dbReference>
<dbReference type="AlphaFoldDB" id="A0A401LFY5"/>
<dbReference type="GO" id="GO:0016149">
    <property type="term" value="F:translation release factor activity, codon specific"/>
    <property type="evidence" value="ECO:0007669"/>
    <property type="project" value="UniProtKB-UniRule"/>
</dbReference>
<dbReference type="FunFam" id="3.30.70.1660:FF:000002">
    <property type="entry name" value="Peptide chain release factor 1"/>
    <property type="match status" value="1"/>
</dbReference>
<dbReference type="PANTHER" id="PTHR43804">
    <property type="entry name" value="LD18447P"/>
    <property type="match status" value="1"/>
</dbReference>
<name>A0A401LFY5_9FIRM</name>
<dbReference type="GO" id="GO:0005829">
    <property type="term" value="C:cytosol"/>
    <property type="evidence" value="ECO:0007669"/>
    <property type="project" value="UniProtKB-ARBA"/>
</dbReference>
<keyword evidence="6 8" id="KW-0648">Protein biosynthesis</keyword>
<dbReference type="InterPro" id="IPR000352">
    <property type="entry name" value="Pep_chain_release_fac_I"/>
</dbReference>
<keyword evidence="5 8" id="KW-0963">Cytoplasm</keyword>
<evidence type="ECO:0000259" key="11">
    <source>
        <dbReference type="PROSITE" id="PS00745"/>
    </source>
</evidence>
<feature type="compositionally biased region" description="Basic and acidic residues" evidence="10">
    <location>
        <begin position="288"/>
        <end position="306"/>
    </location>
</feature>
<dbReference type="Pfam" id="PF03462">
    <property type="entry name" value="PCRF"/>
    <property type="match status" value="1"/>
</dbReference>
<evidence type="ECO:0000256" key="10">
    <source>
        <dbReference type="SAM" id="MobiDB-lite"/>
    </source>
</evidence>
<dbReference type="Proteomes" id="UP000287361">
    <property type="component" value="Unassembled WGS sequence"/>
</dbReference>
<comment type="function">
    <text evidence="1 8">Peptide chain release factor 1 directs the termination of translation in response to the peptide chain termination codons UAG and UAA.</text>
</comment>
<protein>
    <recommendedName>
        <fullName evidence="7 8">Peptide chain release factor 1</fullName>
        <shortName evidence="8">RF-1</shortName>
    </recommendedName>
</protein>
<feature type="domain" description="Prokaryotic-type class I peptide chain release factors" evidence="11">
    <location>
        <begin position="226"/>
        <end position="242"/>
    </location>
</feature>
<dbReference type="FunFam" id="3.30.70.1660:FF:000004">
    <property type="entry name" value="Peptide chain release factor 1"/>
    <property type="match status" value="1"/>
</dbReference>
<feature type="region of interest" description="Disordered" evidence="10">
    <location>
        <begin position="288"/>
        <end position="307"/>
    </location>
</feature>
<evidence type="ECO:0000256" key="1">
    <source>
        <dbReference type="ARBA" id="ARBA00002986"/>
    </source>
</evidence>
<dbReference type="PANTHER" id="PTHR43804:SF7">
    <property type="entry name" value="LD18447P"/>
    <property type="match status" value="1"/>
</dbReference>
<evidence type="ECO:0000256" key="7">
    <source>
        <dbReference type="ARBA" id="ARBA00050039"/>
    </source>
</evidence>
<keyword evidence="13" id="KW-1185">Reference proteome</keyword>
<sequence length="354" mass="40369">MLDRLAEIETKYEDLAEQINDPDVIANQTEWRKRMKEYSDMTPIVEKYREYKQAKEGIAESLAMLEEKQEEDFRELLKEELAENKEKAETLKQELTLLLIPKDPNDEKNVIMEIRGGAGGDEAALFAGDLFRMYARYAERRKWKIEIMNTSESDLGGFKEISFMIKGEGAYSRLKYESGVHRVQRVPVTESGGRVHTSTVTVAVLPEAEEVDVHIDMNDVRVDVFRASGNGGQCVNTTDSAVRMTHIPTGIVVSCQNEKSQLKNKEQALKVLYARVYERERRAHDAAISADRRSQVGTGDRSERIRTYNFPQGRVTDHRIGLTLHKIDAIMDGDLNEIMDTLATTDRMAKMQET</sequence>